<accession>A0A5N8WA54</accession>
<protein>
    <submittedName>
        <fullName evidence="1">Uncharacterized protein</fullName>
    </submittedName>
</protein>
<reference evidence="1 2" key="1">
    <citation type="submission" date="2019-07" db="EMBL/GenBank/DDBJ databases">
        <title>New species of Amycolatopsis and Streptomyces.</title>
        <authorList>
            <person name="Duangmal K."/>
            <person name="Teo W.F.A."/>
            <person name="Lipun K."/>
        </authorList>
    </citation>
    <scope>NUCLEOTIDE SEQUENCE [LARGE SCALE GENOMIC DNA]</scope>
    <source>
        <strain evidence="1 2">TISTR 2346</strain>
    </source>
</reference>
<evidence type="ECO:0000313" key="1">
    <source>
        <dbReference type="EMBL" id="MPY44357.1"/>
    </source>
</evidence>
<dbReference type="AlphaFoldDB" id="A0A5N8WA54"/>
<organism evidence="1 2">
    <name type="scientific">Streptomyces phyllanthi</name>
    <dbReference type="NCBI Taxonomy" id="1803180"/>
    <lineage>
        <taxon>Bacteria</taxon>
        <taxon>Bacillati</taxon>
        <taxon>Actinomycetota</taxon>
        <taxon>Actinomycetes</taxon>
        <taxon>Kitasatosporales</taxon>
        <taxon>Streptomycetaceae</taxon>
        <taxon>Streptomyces</taxon>
    </lineage>
</organism>
<dbReference type="EMBL" id="VJZE01000314">
    <property type="protein sequence ID" value="MPY44357.1"/>
    <property type="molecule type" value="Genomic_DNA"/>
</dbReference>
<proteinExistence type="predicted"/>
<gene>
    <name evidence="1" type="ORF">FNH04_31960</name>
</gene>
<keyword evidence="2" id="KW-1185">Reference proteome</keyword>
<dbReference type="OrthoDB" id="2088026at2"/>
<dbReference type="Proteomes" id="UP000326979">
    <property type="component" value="Unassembled WGS sequence"/>
</dbReference>
<sequence>MEGKDNSCHLNSAALWASERVAGLATGYALSDDDLWRQHSWGLAADGTVVETTEPRRLYAGLELDPRAAWRFVMANAGPNDVHPTPGRMAMLKGLARGKPTATVPEA</sequence>
<comment type="caution">
    <text evidence="1">The sequence shown here is derived from an EMBL/GenBank/DDBJ whole genome shotgun (WGS) entry which is preliminary data.</text>
</comment>
<name>A0A5N8WA54_9ACTN</name>
<evidence type="ECO:0000313" key="2">
    <source>
        <dbReference type="Proteomes" id="UP000326979"/>
    </source>
</evidence>